<dbReference type="PRINTS" id="PR00400">
    <property type="entry name" value="TETREPRESSOR"/>
</dbReference>
<dbReference type="EMBL" id="BONR01000006">
    <property type="protein sequence ID" value="GIG55493.1"/>
    <property type="molecule type" value="Genomic_DNA"/>
</dbReference>
<gene>
    <name evidence="7" type="primary">rifQ</name>
    <name evidence="7" type="ORF">Dac01nite_22450</name>
</gene>
<dbReference type="GO" id="GO:0000976">
    <property type="term" value="F:transcription cis-regulatory region binding"/>
    <property type="evidence" value="ECO:0007669"/>
    <property type="project" value="TreeGrafter"/>
</dbReference>
<keyword evidence="1" id="KW-0678">Repressor</keyword>
<dbReference type="Pfam" id="PF00440">
    <property type="entry name" value="TetR_N"/>
    <property type="match status" value="1"/>
</dbReference>
<evidence type="ECO:0000313" key="7">
    <source>
        <dbReference type="EMBL" id="GIG55493.1"/>
    </source>
</evidence>
<reference evidence="7" key="1">
    <citation type="submission" date="2021-01" db="EMBL/GenBank/DDBJ databases">
        <title>Whole genome shotgun sequence of Demequina activiva NBRC 110675.</title>
        <authorList>
            <person name="Komaki H."/>
            <person name="Tamura T."/>
        </authorList>
    </citation>
    <scope>NUCLEOTIDE SEQUENCE</scope>
    <source>
        <strain evidence="7">NBRC 110675</strain>
    </source>
</reference>
<keyword evidence="8" id="KW-1185">Reference proteome</keyword>
<keyword evidence="3 5" id="KW-0238">DNA-binding</keyword>
<dbReference type="PANTHER" id="PTHR30055:SF151">
    <property type="entry name" value="TRANSCRIPTIONAL REGULATORY PROTEIN"/>
    <property type="match status" value="1"/>
</dbReference>
<dbReference type="InterPro" id="IPR003012">
    <property type="entry name" value="Tet_transcr_reg_TetR"/>
</dbReference>
<dbReference type="PANTHER" id="PTHR30055">
    <property type="entry name" value="HTH-TYPE TRANSCRIPTIONAL REGULATOR RUTR"/>
    <property type="match status" value="1"/>
</dbReference>
<feature type="domain" description="HTH tetR-type" evidence="6">
    <location>
        <begin position="10"/>
        <end position="70"/>
    </location>
</feature>
<dbReference type="Pfam" id="PF02909">
    <property type="entry name" value="TetR_C_1"/>
    <property type="match status" value="1"/>
</dbReference>
<protein>
    <submittedName>
        <fullName evidence="7">TetR family transcriptional regulator</fullName>
    </submittedName>
</protein>
<evidence type="ECO:0000256" key="5">
    <source>
        <dbReference type="PROSITE-ProRule" id="PRU00335"/>
    </source>
</evidence>
<evidence type="ECO:0000256" key="4">
    <source>
        <dbReference type="ARBA" id="ARBA00023163"/>
    </source>
</evidence>
<proteinExistence type="predicted"/>
<dbReference type="AlphaFoldDB" id="A0A919Q6K8"/>
<dbReference type="RefSeq" id="WP_203657054.1">
    <property type="nucleotide sequence ID" value="NZ_BONR01000006.1"/>
</dbReference>
<dbReference type="InterPro" id="IPR001647">
    <property type="entry name" value="HTH_TetR"/>
</dbReference>
<dbReference type="Proteomes" id="UP000652354">
    <property type="component" value="Unassembled WGS sequence"/>
</dbReference>
<evidence type="ECO:0000256" key="3">
    <source>
        <dbReference type="ARBA" id="ARBA00023125"/>
    </source>
</evidence>
<dbReference type="GO" id="GO:0046677">
    <property type="term" value="P:response to antibiotic"/>
    <property type="evidence" value="ECO:0007669"/>
    <property type="project" value="InterPro"/>
</dbReference>
<dbReference type="GO" id="GO:0045892">
    <property type="term" value="P:negative regulation of DNA-templated transcription"/>
    <property type="evidence" value="ECO:0007669"/>
    <property type="project" value="InterPro"/>
</dbReference>
<dbReference type="Gene3D" id="1.10.10.60">
    <property type="entry name" value="Homeodomain-like"/>
    <property type="match status" value="1"/>
</dbReference>
<evidence type="ECO:0000259" key="6">
    <source>
        <dbReference type="PROSITE" id="PS50977"/>
    </source>
</evidence>
<dbReference type="InterPro" id="IPR009057">
    <property type="entry name" value="Homeodomain-like_sf"/>
</dbReference>
<dbReference type="Gene3D" id="1.10.357.10">
    <property type="entry name" value="Tetracycline Repressor, domain 2"/>
    <property type="match status" value="1"/>
</dbReference>
<dbReference type="SUPFAM" id="SSF48498">
    <property type="entry name" value="Tetracyclin repressor-like, C-terminal domain"/>
    <property type="match status" value="1"/>
</dbReference>
<dbReference type="InterPro" id="IPR036271">
    <property type="entry name" value="Tet_transcr_reg_TetR-rel_C_sf"/>
</dbReference>
<dbReference type="GO" id="GO:0003700">
    <property type="term" value="F:DNA-binding transcription factor activity"/>
    <property type="evidence" value="ECO:0007669"/>
    <property type="project" value="TreeGrafter"/>
</dbReference>
<organism evidence="7 8">
    <name type="scientific">Demequina activiva</name>
    <dbReference type="NCBI Taxonomy" id="1582364"/>
    <lineage>
        <taxon>Bacteria</taxon>
        <taxon>Bacillati</taxon>
        <taxon>Actinomycetota</taxon>
        <taxon>Actinomycetes</taxon>
        <taxon>Micrococcales</taxon>
        <taxon>Demequinaceae</taxon>
        <taxon>Demequina</taxon>
    </lineage>
</organism>
<evidence type="ECO:0000256" key="2">
    <source>
        <dbReference type="ARBA" id="ARBA00023015"/>
    </source>
</evidence>
<comment type="caution">
    <text evidence="7">The sequence shown here is derived from an EMBL/GenBank/DDBJ whole genome shotgun (WGS) entry which is preliminary data.</text>
</comment>
<sequence>MTDQAQRKVKLSRERIVDAAITLADQSGLESLTIRALADHLGTRPMTLYHHVDGKESLLDWMVDRVFAQMELPSPDLDWIDALRQRCRSTRAVLVEHPWSVPLLESRTSPGPELLRHHEAMLATLDRGGLPLDRMAHAYAVLDSYVYGFSLQEANLPAQGGEQIAEVAHEVVAAFASGAYPQLARLTSEHVMRPGYSFGSSFDVGLEMLLAGISARAEEEGA</sequence>
<dbReference type="SUPFAM" id="SSF46689">
    <property type="entry name" value="Homeodomain-like"/>
    <property type="match status" value="1"/>
</dbReference>
<keyword evidence="4" id="KW-0804">Transcription</keyword>
<name>A0A919Q6K8_9MICO</name>
<evidence type="ECO:0000313" key="8">
    <source>
        <dbReference type="Proteomes" id="UP000652354"/>
    </source>
</evidence>
<dbReference type="InterPro" id="IPR050109">
    <property type="entry name" value="HTH-type_TetR-like_transc_reg"/>
</dbReference>
<dbReference type="InterPro" id="IPR004111">
    <property type="entry name" value="Repressor_TetR_C"/>
</dbReference>
<dbReference type="PROSITE" id="PS50977">
    <property type="entry name" value="HTH_TETR_2"/>
    <property type="match status" value="1"/>
</dbReference>
<accession>A0A919Q6K8</accession>
<evidence type="ECO:0000256" key="1">
    <source>
        <dbReference type="ARBA" id="ARBA00022491"/>
    </source>
</evidence>
<feature type="DNA-binding region" description="H-T-H motif" evidence="5">
    <location>
        <begin position="33"/>
        <end position="52"/>
    </location>
</feature>
<keyword evidence="2" id="KW-0805">Transcription regulation</keyword>